<feature type="compositionally biased region" description="Basic and acidic residues" evidence="2">
    <location>
        <begin position="1058"/>
        <end position="1071"/>
    </location>
</feature>
<feature type="compositionally biased region" description="Basic and acidic residues" evidence="2">
    <location>
        <begin position="9"/>
        <end position="29"/>
    </location>
</feature>
<evidence type="ECO:0000313" key="5">
    <source>
        <dbReference type="RefSeq" id="XP_021812335.1"/>
    </source>
</evidence>
<protein>
    <submittedName>
        <fullName evidence="5">Helicase protein MOM1-like isoform X2</fullName>
    </submittedName>
</protein>
<feature type="region of interest" description="Disordered" evidence="2">
    <location>
        <begin position="1052"/>
        <end position="1071"/>
    </location>
</feature>
<feature type="compositionally biased region" description="Polar residues" evidence="2">
    <location>
        <begin position="1613"/>
        <end position="1622"/>
    </location>
</feature>
<feature type="compositionally biased region" description="Basic and acidic residues" evidence="2">
    <location>
        <begin position="50"/>
        <end position="63"/>
    </location>
</feature>
<organism evidence="4 5">
    <name type="scientific">Prunus avium</name>
    <name type="common">Cherry</name>
    <name type="synonym">Cerasus avium</name>
    <dbReference type="NCBI Taxonomy" id="42229"/>
    <lineage>
        <taxon>Eukaryota</taxon>
        <taxon>Viridiplantae</taxon>
        <taxon>Streptophyta</taxon>
        <taxon>Embryophyta</taxon>
        <taxon>Tracheophyta</taxon>
        <taxon>Spermatophyta</taxon>
        <taxon>Magnoliopsida</taxon>
        <taxon>eudicotyledons</taxon>
        <taxon>Gunneridae</taxon>
        <taxon>Pentapetalae</taxon>
        <taxon>rosids</taxon>
        <taxon>fabids</taxon>
        <taxon>Rosales</taxon>
        <taxon>Rosaceae</taxon>
        <taxon>Amygdaloideae</taxon>
        <taxon>Amygdaleae</taxon>
        <taxon>Prunus</taxon>
    </lineage>
</organism>
<accession>A0A6P5S5T2</accession>
<gene>
    <name evidence="5" type="primary">LOC110755444</name>
</gene>
<dbReference type="Gene3D" id="6.10.250.1310">
    <property type="match status" value="1"/>
</dbReference>
<dbReference type="InterPro" id="IPR039322">
    <property type="entry name" value="MOM1"/>
</dbReference>
<feature type="region of interest" description="Disordered" evidence="2">
    <location>
        <begin position="868"/>
        <end position="891"/>
    </location>
</feature>
<feature type="region of interest" description="Disordered" evidence="2">
    <location>
        <begin position="1117"/>
        <end position="1165"/>
    </location>
</feature>
<sequence>MAKTSPPKRKSEFEMKRTPSPMRRFERAKNNSSTSSGSKMSGSKSSGSSLKERKGEMKEKSMKDLALGTREVSKSGKQNAGTAHVKNNIRHGRDYLARFKKNKKEVKTSVNASKDVCKTKVPLLLISEREREHTDEGQPFRFQGKLLEGKHPGKSCPGLSQGKRKREQLVEELSITTEVESDEVVKKRKMVVNSNDDSPYLKPVSEVKTTPRCKEGASETAADNVPHCFARSTTCVNTTTDEKCDCTSHNVDRNVLELPKSNLFDSEERRKLIDAQKNLNLLLKPGILKLCGVLQLSDVVKAMVEKLLEYVMNNHHVNTEPATTLQALQIALCWTAASFLKQKVDHKESLLLAKQHLNFACIKEEAYYFYSMLRCLKETFLHCTRIFKVAKSPKSAKLSSKDALKDHSHAKALSKIGDLSMNLEYLAKTDVSKSIKDIYKKFKKKMTKLTEKQRKDKNDYEEEKGHIEREKKTELAVIQFCYQNNTSMRTYRLKMLDKRIEEHKLHMDIHRECLEEFHLQEWFKLKEQEKQWVENVQSWANVELLNRSPSNGPEPWPKCLQNSEEVRVNKDSEDFASLREHGLDKVVLMGFSGTQENAPDEGVVCGGFIRTVTSPARPLSANGALDTMTSGAFLFTDCMEKNEAGSSGDDQENGVSMNPCAKELITDGGTSDYGEVLLDVPEIVCCTDGSEKVVTPSLPSFEECRHNADTSLIPDGEVRLEVPKSGKSTDGPEQTLPLDVSSEPNGAALSVPDREAPLGLHESASSSHNIVSVSTPSSEEQIHVVMVTVKDKVVESRLFETGSSNDDQGNLVTVDPSEEQTPENATYETVNSIHGLHNVISVSAPSSEDQIHVVTVTIPESGVFETVSSNDGQGNLVSVDPPSEEQTPENSTDYETVSSSHGLHNIVSVSAPSSEERIHVVTVTIPDKVVDSGVLETASLNGGQGDVVSVDLPSEEQILEKTSAYDESVSSIHGLHNVVSVDPPSSEEERHAVTVTMPDKEVGSGVLETVSSNDGLANLVSMDPPSSNKQISEKATEHETISLTHGLHNLESVSPPSSEERITVPGKEDESRVLETVSSNDGLVNLISMDPSSSEERIPEKASEHETVSLSQIHALTETMPDKEVESGVLETVSSSDDLGNLVSVDPPSSKEQNPEKATEKESSELHVMASNSATGINQPNGVDTAAISNSSGENPLVNSLPLQPVTALVHGGSVTFDQAHQDKGTLLATLTAVQCGDPQASELQDTSQPVENPVSTSVAMVSYNHSDHDVLENEPVVQVPVLPSSNTLGHSSPELFSVAGINIQPISEDHTFNQVAQAPMRIAGNLPDLSDQTILHPMTCFSLQQPVDIPTSGFGMLFQDTRATSVTSSFNTRPIPSAPCGASQMPLPLSPDPLQNELEKLDKEADQMHKSHEDMKLRLKSDCDKEIEEAIADIRRKYEIRFQETDAEFYLKKKESDAIRNMVLRNKILSLVWTKYMDCTRASSASGPQQDGNFVFFQHLDQLSIRQNQHIHSPVVSSSLASPPAARLQSSIASLPSLQATPLAPATNPHCTAPPMQSPAPFLSIPARPPHISSSSSTGIPQGGGEIRAPAPHFQPFRPSTSMSHPHLQPFRPSTSMPNWQSHSNSHASSVSLPHIPRLPAPMQQYVPYTRAHHPENAGGLPALSVYALPLIMDINGRFGANPSGSLPPMPNLGSTLDHLHLSDPAITGGVHVNSVRTGRSTDVVYLSDDD</sequence>
<dbReference type="RefSeq" id="XP_021812335.1">
    <property type="nucleotide sequence ID" value="XM_021956643.1"/>
</dbReference>
<feature type="compositionally biased region" description="Polar residues" evidence="2">
    <location>
        <begin position="801"/>
        <end position="811"/>
    </location>
</feature>
<evidence type="ECO:0000256" key="2">
    <source>
        <dbReference type="SAM" id="MobiDB-lite"/>
    </source>
</evidence>
<feature type="region of interest" description="Disordered" evidence="2">
    <location>
        <begin position="1"/>
        <end position="87"/>
    </location>
</feature>
<keyword evidence="1" id="KW-0175">Coiled coil</keyword>
<proteinExistence type="predicted"/>
<name>A0A6P5S5T2_PRUAV</name>
<dbReference type="GeneID" id="110755444"/>
<evidence type="ECO:0000256" key="1">
    <source>
        <dbReference type="SAM" id="Coils"/>
    </source>
</evidence>
<feature type="compositionally biased region" description="Low complexity" evidence="2">
    <location>
        <begin position="1623"/>
        <end position="1632"/>
    </location>
</feature>
<feature type="region of interest" description="Disordered" evidence="2">
    <location>
        <begin position="801"/>
        <end position="822"/>
    </location>
</feature>
<feature type="region of interest" description="Disordered" evidence="2">
    <location>
        <begin position="1568"/>
        <end position="1632"/>
    </location>
</feature>
<reference evidence="5" key="1">
    <citation type="submission" date="2025-08" db="UniProtKB">
        <authorList>
            <consortium name="RefSeq"/>
        </authorList>
    </citation>
    <scope>IDENTIFICATION</scope>
</reference>
<dbReference type="InterPro" id="IPR056882">
    <property type="entry name" value="MOM1_dom"/>
</dbReference>
<feature type="compositionally biased region" description="Low complexity" evidence="2">
    <location>
        <begin position="32"/>
        <end position="49"/>
    </location>
</feature>
<feature type="coiled-coil region" evidence="1">
    <location>
        <begin position="443"/>
        <end position="470"/>
    </location>
</feature>
<feature type="domain" description="MOM1 alpha-helical" evidence="3">
    <location>
        <begin position="274"/>
        <end position="397"/>
    </location>
</feature>
<feature type="region of interest" description="Disordered" evidence="2">
    <location>
        <begin position="715"/>
        <end position="752"/>
    </location>
</feature>
<dbReference type="GO" id="GO:0031507">
    <property type="term" value="P:heterochromatin formation"/>
    <property type="evidence" value="ECO:0007669"/>
    <property type="project" value="InterPro"/>
</dbReference>
<feature type="compositionally biased region" description="Basic and acidic residues" evidence="2">
    <location>
        <begin position="1153"/>
        <end position="1165"/>
    </location>
</feature>
<evidence type="ECO:0000259" key="3">
    <source>
        <dbReference type="Pfam" id="PF25029"/>
    </source>
</evidence>
<dbReference type="PANTHER" id="PTHR35116">
    <property type="entry name" value="HELICASE PROTEIN MOM1"/>
    <property type="match status" value="1"/>
</dbReference>
<dbReference type="Proteomes" id="UP000515124">
    <property type="component" value="Unplaced"/>
</dbReference>
<evidence type="ECO:0000313" key="4">
    <source>
        <dbReference type="Proteomes" id="UP000515124"/>
    </source>
</evidence>
<dbReference type="Pfam" id="PF25029">
    <property type="entry name" value="MOM1"/>
    <property type="match status" value="1"/>
</dbReference>
<keyword evidence="4" id="KW-1185">Reference proteome</keyword>
<dbReference type="PANTHER" id="PTHR35116:SF2">
    <property type="entry name" value="ATP-DEPENDENT HELICASE FAMILY PROTEIN-RELATED"/>
    <property type="match status" value="1"/>
</dbReference>